<comment type="subcellular location">
    <subcellularLocation>
        <location evidence="1 6">Cell membrane</location>
        <topology evidence="1 6">Multi-pass membrane protein</topology>
    </subcellularLocation>
</comment>
<evidence type="ECO:0000256" key="1">
    <source>
        <dbReference type="ARBA" id="ARBA00004651"/>
    </source>
</evidence>
<dbReference type="AlphaFoldDB" id="A0A2N7PN95"/>
<evidence type="ECO:0000313" key="8">
    <source>
        <dbReference type="EMBL" id="PMP66802.1"/>
    </source>
</evidence>
<feature type="domain" description="VTT" evidence="7">
    <location>
        <begin position="43"/>
        <end position="160"/>
    </location>
</feature>
<comment type="caution">
    <text evidence="8">The sequence shown here is derived from an EMBL/GenBank/DDBJ whole genome shotgun (WGS) entry which is preliminary data.</text>
</comment>
<evidence type="ECO:0000256" key="2">
    <source>
        <dbReference type="ARBA" id="ARBA00022475"/>
    </source>
</evidence>
<evidence type="ECO:0000256" key="4">
    <source>
        <dbReference type="ARBA" id="ARBA00022989"/>
    </source>
</evidence>
<keyword evidence="5 6" id="KW-0472">Membrane</keyword>
<evidence type="ECO:0000313" key="9">
    <source>
        <dbReference type="Proteomes" id="UP000235460"/>
    </source>
</evidence>
<feature type="transmembrane region" description="Helical" evidence="6">
    <location>
        <begin position="170"/>
        <end position="187"/>
    </location>
</feature>
<feature type="transmembrane region" description="Helical" evidence="6">
    <location>
        <begin position="128"/>
        <end position="149"/>
    </location>
</feature>
<accession>A0A2N7PN95</accession>
<organism evidence="8 9">
    <name type="scientific">Thermodesulfobacterium geofontis</name>
    <dbReference type="NCBI Taxonomy" id="1295609"/>
    <lineage>
        <taxon>Bacteria</taxon>
        <taxon>Pseudomonadati</taxon>
        <taxon>Thermodesulfobacteriota</taxon>
        <taxon>Thermodesulfobacteria</taxon>
        <taxon>Thermodesulfobacteriales</taxon>
        <taxon>Thermodesulfobacteriaceae</taxon>
        <taxon>Thermodesulfobacterium</taxon>
    </lineage>
</organism>
<evidence type="ECO:0000256" key="3">
    <source>
        <dbReference type="ARBA" id="ARBA00022692"/>
    </source>
</evidence>
<keyword evidence="3 6" id="KW-0812">Transmembrane</keyword>
<name>A0A2N7PN95_9BACT</name>
<dbReference type="InterPro" id="IPR015414">
    <property type="entry name" value="TMEM64"/>
</dbReference>
<comment type="similarity">
    <text evidence="6">Belongs to the TVP38/TMEM64 family.</text>
</comment>
<protein>
    <recommendedName>
        <fullName evidence="6">TVP38/TMEM64 family membrane protein</fullName>
    </recommendedName>
</protein>
<dbReference type="PANTHER" id="PTHR12677">
    <property type="entry name" value="GOLGI APPARATUS MEMBRANE PROTEIN TVP38-RELATED"/>
    <property type="match status" value="1"/>
</dbReference>
<evidence type="ECO:0000259" key="7">
    <source>
        <dbReference type="Pfam" id="PF09335"/>
    </source>
</evidence>
<dbReference type="InterPro" id="IPR032816">
    <property type="entry name" value="VTT_dom"/>
</dbReference>
<dbReference type="EMBL" id="PNIK01000065">
    <property type="protein sequence ID" value="PMP66802.1"/>
    <property type="molecule type" value="Genomic_DNA"/>
</dbReference>
<dbReference type="GO" id="GO:0005886">
    <property type="term" value="C:plasma membrane"/>
    <property type="evidence" value="ECO:0007669"/>
    <property type="project" value="UniProtKB-SubCell"/>
</dbReference>
<feature type="transmembrane region" description="Helical" evidence="6">
    <location>
        <begin position="24"/>
        <end position="44"/>
    </location>
</feature>
<keyword evidence="2 6" id="KW-1003">Cell membrane</keyword>
<keyword evidence="4 6" id="KW-1133">Transmembrane helix</keyword>
<evidence type="ECO:0000256" key="5">
    <source>
        <dbReference type="ARBA" id="ARBA00023136"/>
    </source>
</evidence>
<dbReference type="PANTHER" id="PTHR12677:SF59">
    <property type="entry name" value="GOLGI APPARATUS MEMBRANE PROTEIN TVP38-RELATED"/>
    <property type="match status" value="1"/>
</dbReference>
<proteinExistence type="inferred from homology"/>
<feature type="transmembrane region" description="Helical" evidence="6">
    <location>
        <begin position="104"/>
        <end position="122"/>
    </location>
</feature>
<dbReference type="Pfam" id="PF09335">
    <property type="entry name" value="VTT_dom"/>
    <property type="match status" value="1"/>
</dbReference>
<feature type="transmembrane region" description="Helical" evidence="6">
    <location>
        <begin position="50"/>
        <end position="83"/>
    </location>
</feature>
<dbReference type="Proteomes" id="UP000235460">
    <property type="component" value="Unassembled WGS sequence"/>
</dbReference>
<reference evidence="8 9" key="1">
    <citation type="submission" date="2018-01" db="EMBL/GenBank/DDBJ databases">
        <title>Metagenomic assembled genomes from two thermal pools in the Uzon Caldera, Kamchatka, Russia.</title>
        <authorList>
            <person name="Wilkins L."/>
            <person name="Ettinger C."/>
        </authorList>
    </citation>
    <scope>NUCLEOTIDE SEQUENCE [LARGE SCALE GENOMIC DNA]</scope>
    <source>
        <strain evidence="8">ZAV-08</strain>
    </source>
</reference>
<gene>
    <name evidence="8" type="ORF">C0190_04670</name>
</gene>
<evidence type="ECO:0000256" key="6">
    <source>
        <dbReference type="RuleBase" id="RU366058"/>
    </source>
</evidence>
<sequence length="199" mass="22874">MLDSLLHLWNNREELRKFLGKHPYLGPFLFIIFQALQVVLAPVPGEATGFLAGFFFGAFKGCLISITGIVIGSSMAFYIGRYFKRKFLVKYEKSPRYLKIKKIFRKYGTTGVFFLYVFPGFPKDILNYLLGLMPISFKAFILICSIGRLPGTFALSLQGDVVYGGHPYKIFIVYGIFGIAFLIFFLFKKKIENWLYIDF</sequence>